<reference evidence="2 3" key="1">
    <citation type="submission" date="2023-02" db="EMBL/GenBank/DDBJ databases">
        <title>Host association and intracellularity evolved multiple times independently in the Rickettsiales.</title>
        <authorList>
            <person name="Castelli M."/>
            <person name="Nardi T."/>
            <person name="Gammuto L."/>
            <person name="Bellinzona G."/>
            <person name="Sabaneyeva E."/>
            <person name="Potekhin A."/>
            <person name="Serra V."/>
            <person name="Petroni G."/>
            <person name="Sassera D."/>
        </authorList>
    </citation>
    <scope>NUCLEOTIDE SEQUENCE [LARGE SCALE GENOMIC DNA]</scope>
    <source>
        <strain evidence="2 3">BOD18</strain>
    </source>
</reference>
<feature type="signal peptide" evidence="1">
    <location>
        <begin position="1"/>
        <end position="19"/>
    </location>
</feature>
<feature type="chain" id="PRO_5046356011" description="Lipoprotein SmpA/OmlA domain-containing protein" evidence="1">
    <location>
        <begin position="20"/>
        <end position="155"/>
    </location>
</feature>
<keyword evidence="1" id="KW-0732">Signal</keyword>
<evidence type="ECO:0000313" key="2">
    <source>
        <dbReference type="EMBL" id="MDZ5762172.1"/>
    </source>
</evidence>
<evidence type="ECO:0000256" key="1">
    <source>
        <dbReference type="SAM" id="SignalP"/>
    </source>
</evidence>
<organism evidence="2 3">
    <name type="scientific">Candidatus Cyrtobacter comes</name>
    <dbReference type="NCBI Taxonomy" id="675776"/>
    <lineage>
        <taxon>Bacteria</taxon>
        <taxon>Pseudomonadati</taxon>
        <taxon>Pseudomonadota</taxon>
        <taxon>Alphaproteobacteria</taxon>
        <taxon>Rickettsiales</taxon>
        <taxon>Candidatus Midichloriaceae</taxon>
        <taxon>Candidatus Cyrtobacter</taxon>
    </lineage>
</organism>
<sequence length="155" mass="17656">MVKIILKRFLLLIVLSLCACSKRTEKVGSFISDREISSIIRGVTTKNDIYARFGPPTIDDEGFLYLGILSETGPLTRRRAAKCYITYFKFDDDDLVSDIAQYEKDKLYTYKVSQYVTDMKSRGDKTFSNFIAGIVHDKSKLKSKRVAKTSPSTIR</sequence>
<proteinExistence type="predicted"/>
<name>A0ABU5L802_9RICK</name>
<evidence type="ECO:0008006" key="4">
    <source>
        <dbReference type="Google" id="ProtNLM"/>
    </source>
</evidence>
<dbReference type="RefSeq" id="WP_322497651.1">
    <property type="nucleotide sequence ID" value="NZ_JARGYT010000024.1"/>
</dbReference>
<dbReference type="PROSITE" id="PS51257">
    <property type="entry name" value="PROKAR_LIPOPROTEIN"/>
    <property type="match status" value="1"/>
</dbReference>
<gene>
    <name evidence="2" type="ORF">Cyrtocomes_00543</name>
</gene>
<protein>
    <recommendedName>
        <fullName evidence="4">Lipoprotein SmpA/OmlA domain-containing protein</fullName>
    </recommendedName>
</protein>
<keyword evidence="3" id="KW-1185">Reference proteome</keyword>
<comment type="caution">
    <text evidence="2">The sequence shown here is derived from an EMBL/GenBank/DDBJ whole genome shotgun (WGS) entry which is preliminary data.</text>
</comment>
<dbReference type="EMBL" id="JARGYT010000024">
    <property type="protein sequence ID" value="MDZ5762172.1"/>
    <property type="molecule type" value="Genomic_DNA"/>
</dbReference>
<dbReference type="Proteomes" id="UP001293791">
    <property type="component" value="Unassembled WGS sequence"/>
</dbReference>
<accession>A0ABU5L802</accession>
<evidence type="ECO:0000313" key="3">
    <source>
        <dbReference type="Proteomes" id="UP001293791"/>
    </source>
</evidence>